<dbReference type="EMBL" id="JAPQKR010000012">
    <property type="protein sequence ID" value="KAJ5204552.1"/>
    <property type="molecule type" value="Genomic_DNA"/>
</dbReference>
<gene>
    <name evidence="2" type="ORF">N7498_005431</name>
</gene>
<dbReference type="Proteomes" id="UP001150904">
    <property type="component" value="Unassembled WGS sequence"/>
</dbReference>
<feature type="region of interest" description="Disordered" evidence="1">
    <location>
        <begin position="1"/>
        <end position="70"/>
    </location>
</feature>
<keyword evidence="3" id="KW-1185">Reference proteome</keyword>
<sequence length="415" mass="47311">MSDMRLRPTIRAPVRYGEAKPEEPAASASQSMHIIRDLSSSGGDEKLSASSRRRKSPVCPRTKSYDPNRPPIPWCTRPYPGQAENEGWTEAYSIYRESLYPPASHGVPESSTEGFVISRALTNNGEFEDVPEDNPGDERDGIGWVRNPRTSSNRSTRLDSRVLLSDLKPSLQVEIFHNYVAELDEHWYTAQENLDITGDEYLKLVGYSQHYNKSIDAEDRTLHCFRKKQREVLRDHETGESKDSVEDRLNRLEIFNFRKMNCQRHKFHDDEVMIANTTEVLESYRFLDRLELPRSLAGTWSNGSETVFRGQYDHPTPEPETWERKEDSSTRPQYFADFDEYVLTHTESGPGNAFIQGIGNSSTTNPVAILTHEGQGTEGDTPFWFTDHTQGSHANVSDLQARYQWQLTQAGLEGG</sequence>
<dbReference type="OrthoDB" id="5378502at2759"/>
<dbReference type="GeneID" id="83179794"/>
<reference evidence="2" key="2">
    <citation type="journal article" date="2023" name="IMA Fungus">
        <title>Comparative genomic study of the Penicillium genus elucidates a diverse pangenome and 15 lateral gene transfer events.</title>
        <authorList>
            <person name="Petersen C."/>
            <person name="Sorensen T."/>
            <person name="Nielsen M.R."/>
            <person name="Sondergaard T.E."/>
            <person name="Sorensen J.L."/>
            <person name="Fitzpatrick D.A."/>
            <person name="Frisvad J.C."/>
            <person name="Nielsen K.L."/>
        </authorList>
    </citation>
    <scope>NUCLEOTIDE SEQUENCE</scope>
    <source>
        <strain evidence="2">IBT 15544</strain>
    </source>
</reference>
<comment type="caution">
    <text evidence="2">The sequence shown here is derived from an EMBL/GenBank/DDBJ whole genome shotgun (WGS) entry which is preliminary data.</text>
</comment>
<feature type="compositionally biased region" description="Basic and acidic residues" evidence="1">
    <location>
        <begin position="311"/>
        <end position="329"/>
    </location>
</feature>
<feature type="compositionally biased region" description="Acidic residues" evidence="1">
    <location>
        <begin position="126"/>
        <end position="135"/>
    </location>
</feature>
<dbReference type="RefSeq" id="XP_058309031.1">
    <property type="nucleotide sequence ID" value="XM_058452493.1"/>
</dbReference>
<name>A0A9W9MNE8_9EURO</name>
<feature type="region of interest" description="Disordered" evidence="1">
    <location>
        <begin position="126"/>
        <end position="156"/>
    </location>
</feature>
<reference evidence="2" key="1">
    <citation type="submission" date="2022-12" db="EMBL/GenBank/DDBJ databases">
        <authorList>
            <person name="Petersen C."/>
        </authorList>
    </citation>
    <scope>NUCLEOTIDE SEQUENCE</scope>
    <source>
        <strain evidence="2">IBT 15544</strain>
    </source>
</reference>
<dbReference type="AlphaFoldDB" id="A0A9W9MNE8"/>
<organism evidence="2 3">
    <name type="scientific">Penicillium cinerascens</name>
    <dbReference type="NCBI Taxonomy" id="70096"/>
    <lineage>
        <taxon>Eukaryota</taxon>
        <taxon>Fungi</taxon>
        <taxon>Dikarya</taxon>
        <taxon>Ascomycota</taxon>
        <taxon>Pezizomycotina</taxon>
        <taxon>Eurotiomycetes</taxon>
        <taxon>Eurotiomycetidae</taxon>
        <taxon>Eurotiales</taxon>
        <taxon>Aspergillaceae</taxon>
        <taxon>Penicillium</taxon>
    </lineage>
</organism>
<evidence type="ECO:0000313" key="3">
    <source>
        <dbReference type="Proteomes" id="UP001150904"/>
    </source>
</evidence>
<protein>
    <submittedName>
        <fullName evidence="2">Uncharacterized protein</fullName>
    </submittedName>
</protein>
<accession>A0A9W9MNE8</accession>
<evidence type="ECO:0000313" key="2">
    <source>
        <dbReference type="EMBL" id="KAJ5204552.1"/>
    </source>
</evidence>
<evidence type="ECO:0000256" key="1">
    <source>
        <dbReference type="SAM" id="MobiDB-lite"/>
    </source>
</evidence>
<proteinExistence type="predicted"/>
<feature type="region of interest" description="Disordered" evidence="1">
    <location>
        <begin position="307"/>
        <end position="329"/>
    </location>
</feature>
<feature type="compositionally biased region" description="Low complexity" evidence="1">
    <location>
        <begin position="146"/>
        <end position="155"/>
    </location>
</feature>